<dbReference type="InterPro" id="IPR036291">
    <property type="entry name" value="NAD(P)-bd_dom_sf"/>
</dbReference>
<dbReference type="Gene3D" id="1.10.1200.10">
    <property type="entry name" value="ACP-like"/>
    <property type="match status" value="1"/>
</dbReference>
<evidence type="ECO:0000313" key="4">
    <source>
        <dbReference type="EMBL" id="KAE8387496.1"/>
    </source>
</evidence>
<evidence type="ECO:0000256" key="2">
    <source>
        <dbReference type="ARBA" id="ARBA00022553"/>
    </source>
</evidence>
<dbReference type="SUPFAM" id="SSF51735">
    <property type="entry name" value="NAD(P)-binding Rossmann-fold domains"/>
    <property type="match status" value="1"/>
</dbReference>
<dbReference type="Gene3D" id="3.40.50.720">
    <property type="entry name" value="NAD(P)-binding Rossmann-like Domain"/>
    <property type="match status" value="1"/>
</dbReference>
<dbReference type="InterPro" id="IPR013968">
    <property type="entry name" value="PKS_KR"/>
</dbReference>
<proteinExistence type="predicted"/>
<feature type="domain" description="Carrier" evidence="3">
    <location>
        <begin position="174"/>
        <end position="246"/>
    </location>
</feature>
<dbReference type="AlphaFoldDB" id="A0A5N7C077"/>
<sequence>MVLRDKPYELMSVDDFHTTLASKVTGTWNLHNVAMELGLTFGFFTIVSSMSGVIGQRGQANYAAANVFIDSFARYRQSLGLAANSIDLGAVAGVGYIAQQGRMEHHFDWNQRMKINERSLGEIVEASTLQQTSAMNPQTVSQLLTFISRSQPTQTCKEIQGSSYFEGLREFFTSNPDASLSVLIAHMLEILNEKLHKIMRLENPLNPLKALSTYGLDSLNAVELRNRMSLELGIGVTGSSYGLCEK</sequence>
<dbReference type="InterPro" id="IPR036736">
    <property type="entry name" value="ACP-like_sf"/>
</dbReference>
<dbReference type="PANTHER" id="PTHR43775">
    <property type="entry name" value="FATTY ACID SYNTHASE"/>
    <property type="match status" value="1"/>
</dbReference>
<dbReference type="GO" id="GO:0004312">
    <property type="term" value="F:fatty acid synthase activity"/>
    <property type="evidence" value="ECO:0007669"/>
    <property type="project" value="TreeGrafter"/>
</dbReference>
<dbReference type="GO" id="GO:0044550">
    <property type="term" value="P:secondary metabolite biosynthetic process"/>
    <property type="evidence" value="ECO:0007669"/>
    <property type="project" value="TreeGrafter"/>
</dbReference>
<evidence type="ECO:0000256" key="1">
    <source>
        <dbReference type="ARBA" id="ARBA00022450"/>
    </source>
</evidence>
<dbReference type="Proteomes" id="UP000326877">
    <property type="component" value="Unassembled WGS sequence"/>
</dbReference>
<gene>
    <name evidence="4" type="ORF">BDV23DRAFT_186282</name>
</gene>
<name>A0A5N7C077_PETAA</name>
<dbReference type="OrthoDB" id="329835at2759"/>
<dbReference type="InterPro" id="IPR006162">
    <property type="entry name" value="Ppantetheine_attach_site"/>
</dbReference>
<dbReference type="InterPro" id="IPR050091">
    <property type="entry name" value="PKS_NRPS_Biosynth_Enz"/>
</dbReference>
<organism evidence="4">
    <name type="scientific">Petromyces alliaceus</name>
    <name type="common">Aspergillus alliaceus</name>
    <dbReference type="NCBI Taxonomy" id="209559"/>
    <lineage>
        <taxon>Eukaryota</taxon>
        <taxon>Fungi</taxon>
        <taxon>Dikarya</taxon>
        <taxon>Ascomycota</taxon>
        <taxon>Pezizomycotina</taxon>
        <taxon>Eurotiomycetes</taxon>
        <taxon>Eurotiomycetidae</taxon>
        <taxon>Eurotiales</taxon>
        <taxon>Aspergillaceae</taxon>
        <taxon>Aspergillus</taxon>
        <taxon>Aspergillus subgen. Circumdati</taxon>
    </lineage>
</organism>
<reference evidence="4" key="1">
    <citation type="submission" date="2019-04" db="EMBL/GenBank/DDBJ databases">
        <title>Friends and foes A comparative genomics studyof 23 Aspergillus species from section Flavi.</title>
        <authorList>
            <consortium name="DOE Joint Genome Institute"/>
            <person name="Kjaerbolling I."/>
            <person name="Vesth T."/>
            <person name="Frisvad J.C."/>
            <person name="Nybo J.L."/>
            <person name="Theobald S."/>
            <person name="Kildgaard S."/>
            <person name="Isbrandt T."/>
            <person name="Kuo A."/>
            <person name="Sato A."/>
            <person name="Lyhne E.K."/>
            <person name="Kogle M.E."/>
            <person name="Wiebenga A."/>
            <person name="Kun R.S."/>
            <person name="Lubbers R.J."/>
            <person name="Makela M.R."/>
            <person name="Barry K."/>
            <person name="Chovatia M."/>
            <person name="Clum A."/>
            <person name="Daum C."/>
            <person name="Haridas S."/>
            <person name="He G."/>
            <person name="LaButti K."/>
            <person name="Lipzen A."/>
            <person name="Mondo S."/>
            <person name="Riley R."/>
            <person name="Salamov A."/>
            <person name="Simmons B.A."/>
            <person name="Magnuson J.K."/>
            <person name="Henrissat B."/>
            <person name="Mortensen U.H."/>
            <person name="Larsen T.O."/>
            <person name="Devries R.P."/>
            <person name="Grigoriev I.V."/>
            <person name="Machida M."/>
            <person name="Baker S.E."/>
            <person name="Andersen M.R."/>
        </authorList>
    </citation>
    <scope>NUCLEOTIDE SEQUENCE [LARGE SCALE GENOMIC DNA]</scope>
    <source>
        <strain evidence="4">IBT 14317</strain>
    </source>
</reference>
<dbReference type="InterPro" id="IPR009081">
    <property type="entry name" value="PP-bd_ACP"/>
</dbReference>
<protein>
    <submittedName>
        <fullName evidence="4">KR domain-containing protein</fullName>
    </submittedName>
</protein>
<dbReference type="GO" id="GO:0006633">
    <property type="term" value="P:fatty acid biosynthetic process"/>
    <property type="evidence" value="ECO:0007669"/>
    <property type="project" value="TreeGrafter"/>
</dbReference>
<keyword evidence="2" id="KW-0597">Phosphoprotein</keyword>
<dbReference type="PROSITE" id="PS50075">
    <property type="entry name" value="CARRIER"/>
    <property type="match status" value="1"/>
</dbReference>
<dbReference type="PANTHER" id="PTHR43775:SF18">
    <property type="entry name" value="ENZYME, PUTATIVE (JCVI)-RELATED"/>
    <property type="match status" value="1"/>
</dbReference>
<dbReference type="SMART" id="SM00822">
    <property type="entry name" value="PKS_KR"/>
    <property type="match status" value="1"/>
</dbReference>
<dbReference type="Pfam" id="PF08659">
    <property type="entry name" value="KR"/>
    <property type="match status" value="1"/>
</dbReference>
<accession>A0A5N7C077</accession>
<dbReference type="EMBL" id="ML735292">
    <property type="protein sequence ID" value="KAE8387496.1"/>
    <property type="molecule type" value="Genomic_DNA"/>
</dbReference>
<evidence type="ECO:0000259" key="3">
    <source>
        <dbReference type="PROSITE" id="PS50075"/>
    </source>
</evidence>
<keyword evidence="1" id="KW-0596">Phosphopantetheine</keyword>
<dbReference type="PROSITE" id="PS00012">
    <property type="entry name" value="PHOSPHOPANTETHEINE"/>
    <property type="match status" value="1"/>
</dbReference>
<dbReference type="InterPro" id="IPR057326">
    <property type="entry name" value="KR_dom"/>
</dbReference>